<comment type="cofactor">
    <cofactor evidence="1">
        <name>Zn(2+)</name>
        <dbReference type="ChEBI" id="CHEBI:29105"/>
    </cofactor>
</comment>
<dbReference type="AlphaFoldDB" id="A0A9D1J597"/>
<reference evidence="6" key="2">
    <citation type="journal article" date="2021" name="PeerJ">
        <title>Extensive microbial diversity within the chicken gut microbiome revealed by metagenomics and culture.</title>
        <authorList>
            <person name="Gilroy R."/>
            <person name="Ravi A."/>
            <person name="Getino M."/>
            <person name="Pursley I."/>
            <person name="Horton D.L."/>
            <person name="Alikhan N.F."/>
            <person name="Baker D."/>
            <person name="Gharbi K."/>
            <person name="Hall N."/>
            <person name="Watson M."/>
            <person name="Adriaenssens E.M."/>
            <person name="Foster-Nyarko E."/>
            <person name="Jarju S."/>
            <person name="Secka A."/>
            <person name="Antonio M."/>
            <person name="Oren A."/>
            <person name="Chaudhuri R.R."/>
            <person name="La Ragione R."/>
            <person name="Hildebrand F."/>
            <person name="Pallen M.J."/>
        </authorList>
    </citation>
    <scope>NUCLEOTIDE SEQUENCE</scope>
    <source>
        <strain evidence="6">CHK189-12415</strain>
    </source>
</reference>
<keyword evidence="2" id="KW-0479">Metal-binding</keyword>
<proteinExistence type="predicted"/>
<evidence type="ECO:0000256" key="2">
    <source>
        <dbReference type="ARBA" id="ARBA00022723"/>
    </source>
</evidence>
<name>A0A9D1J597_9FIRM</name>
<dbReference type="GO" id="GO:0016787">
    <property type="term" value="F:hydrolase activity"/>
    <property type="evidence" value="ECO:0007669"/>
    <property type="project" value="UniProtKB-KW"/>
</dbReference>
<dbReference type="GO" id="GO:0046872">
    <property type="term" value="F:metal ion binding"/>
    <property type="evidence" value="ECO:0007669"/>
    <property type="project" value="UniProtKB-KW"/>
</dbReference>
<reference evidence="6" key="1">
    <citation type="submission" date="2020-10" db="EMBL/GenBank/DDBJ databases">
        <authorList>
            <person name="Gilroy R."/>
        </authorList>
    </citation>
    <scope>NUCLEOTIDE SEQUENCE</scope>
    <source>
        <strain evidence="6">CHK189-12415</strain>
    </source>
</reference>
<keyword evidence="3" id="KW-0378">Hydrolase</keyword>
<evidence type="ECO:0000259" key="5">
    <source>
        <dbReference type="SMART" id="SM00849"/>
    </source>
</evidence>
<keyword evidence="4" id="KW-0862">Zinc</keyword>
<sequence length="218" mass="23586">MKVSILSVGPIGTNCYLLYGEDGDCAVIDPGAEPEKVAARMRELSLTPRMILLTHGHYDHIGGIPGLKALYPSLPVYVHEKDKEMMEDPEKNFSTAFDPAGFAVSPDFTLKAGDTLSLSGETIRLMHTPGHTRGGVSYIAEKFLFTGDTLFAGGVGRTDLYGGDMGALRISLGKLLGLPGDYAVYPGHGPVSTLSRERRENPYLAHYHGPETAEDEQF</sequence>
<accession>A0A9D1J597</accession>
<dbReference type="Pfam" id="PF00753">
    <property type="entry name" value="Lactamase_B"/>
    <property type="match status" value="1"/>
</dbReference>
<dbReference type="SUPFAM" id="SSF56281">
    <property type="entry name" value="Metallo-hydrolase/oxidoreductase"/>
    <property type="match status" value="1"/>
</dbReference>
<comment type="caution">
    <text evidence="6">The sequence shown here is derived from an EMBL/GenBank/DDBJ whole genome shotgun (WGS) entry which is preliminary data.</text>
</comment>
<evidence type="ECO:0000313" key="7">
    <source>
        <dbReference type="Proteomes" id="UP000824241"/>
    </source>
</evidence>
<evidence type="ECO:0000256" key="3">
    <source>
        <dbReference type="ARBA" id="ARBA00022801"/>
    </source>
</evidence>
<evidence type="ECO:0000256" key="1">
    <source>
        <dbReference type="ARBA" id="ARBA00001947"/>
    </source>
</evidence>
<dbReference type="CDD" id="cd06262">
    <property type="entry name" value="metallo-hydrolase-like_MBL-fold"/>
    <property type="match status" value="1"/>
</dbReference>
<organism evidence="6 7">
    <name type="scientific">Candidatus Faecivivens stercoravium</name>
    <dbReference type="NCBI Taxonomy" id="2840803"/>
    <lineage>
        <taxon>Bacteria</taxon>
        <taxon>Bacillati</taxon>
        <taxon>Bacillota</taxon>
        <taxon>Clostridia</taxon>
        <taxon>Eubacteriales</taxon>
        <taxon>Oscillospiraceae</taxon>
        <taxon>Oscillospiraceae incertae sedis</taxon>
        <taxon>Candidatus Faecivivens</taxon>
    </lineage>
</organism>
<protein>
    <submittedName>
        <fullName evidence="6">MBL fold metallo-hydrolase</fullName>
    </submittedName>
</protein>
<dbReference type="InterPro" id="IPR051453">
    <property type="entry name" value="MBL_Glyoxalase_II"/>
</dbReference>
<dbReference type="PANTHER" id="PTHR46233">
    <property type="entry name" value="HYDROXYACYLGLUTATHIONE HYDROLASE GLOC"/>
    <property type="match status" value="1"/>
</dbReference>
<dbReference type="Proteomes" id="UP000824241">
    <property type="component" value="Unassembled WGS sequence"/>
</dbReference>
<dbReference type="SMART" id="SM00849">
    <property type="entry name" value="Lactamase_B"/>
    <property type="match status" value="1"/>
</dbReference>
<feature type="domain" description="Metallo-beta-lactamase" evidence="5">
    <location>
        <begin position="12"/>
        <end position="188"/>
    </location>
</feature>
<dbReference type="Gene3D" id="3.60.15.10">
    <property type="entry name" value="Ribonuclease Z/Hydroxyacylglutathione hydrolase-like"/>
    <property type="match status" value="1"/>
</dbReference>
<dbReference type="InterPro" id="IPR001279">
    <property type="entry name" value="Metallo-B-lactamas"/>
</dbReference>
<dbReference type="PANTHER" id="PTHR46233:SF3">
    <property type="entry name" value="HYDROXYACYLGLUTATHIONE HYDROLASE GLOC"/>
    <property type="match status" value="1"/>
</dbReference>
<evidence type="ECO:0000256" key="4">
    <source>
        <dbReference type="ARBA" id="ARBA00022833"/>
    </source>
</evidence>
<gene>
    <name evidence="6" type="ORF">IAB37_04515</name>
</gene>
<evidence type="ECO:0000313" key="6">
    <source>
        <dbReference type="EMBL" id="HIR60819.1"/>
    </source>
</evidence>
<dbReference type="EMBL" id="DVHA01000148">
    <property type="protein sequence ID" value="HIR60819.1"/>
    <property type="molecule type" value="Genomic_DNA"/>
</dbReference>
<dbReference type="InterPro" id="IPR036866">
    <property type="entry name" value="RibonucZ/Hydroxyglut_hydro"/>
</dbReference>